<dbReference type="EMBL" id="PVTR01000021">
    <property type="protein sequence ID" value="PRY84395.1"/>
    <property type="molecule type" value="Genomic_DNA"/>
</dbReference>
<name>A0A2T0WCK1_9BACT</name>
<dbReference type="Proteomes" id="UP000238157">
    <property type="component" value="Unassembled WGS sequence"/>
</dbReference>
<accession>A0A2T0WCK1</accession>
<organism evidence="1 2">
    <name type="scientific">Mongoliibacter ruber</name>
    <dbReference type="NCBI Taxonomy" id="1750599"/>
    <lineage>
        <taxon>Bacteria</taxon>
        <taxon>Pseudomonadati</taxon>
        <taxon>Bacteroidota</taxon>
        <taxon>Cytophagia</taxon>
        <taxon>Cytophagales</taxon>
        <taxon>Cyclobacteriaceae</taxon>
        <taxon>Mongoliibacter</taxon>
    </lineage>
</organism>
<evidence type="ECO:0000313" key="2">
    <source>
        <dbReference type="Proteomes" id="UP000238157"/>
    </source>
</evidence>
<reference evidence="1 2" key="1">
    <citation type="submission" date="2018-03" db="EMBL/GenBank/DDBJ databases">
        <title>Genomic Encyclopedia of Archaeal and Bacterial Type Strains, Phase II (KMG-II): from individual species to whole genera.</title>
        <authorList>
            <person name="Goeker M."/>
        </authorList>
    </citation>
    <scope>NUCLEOTIDE SEQUENCE [LARGE SCALE GENOMIC DNA]</scope>
    <source>
        <strain evidence="1 2">DSM 27929</strain>
    </source>
</reference>
<dbReference type="AlphaFoldDB" id="A0A2T0WCK1"/>
<protein>
    <submittedName>
        <fullName evidence="1">Uncharacterized protein</fullName>
    </submittedName>
</protein>
<proteinExistence type="predicted"/>
<gene>
    <name evidence="1" type="ORF">CLW00_12124</name>
</gene>
<comment type="caution">
    <text evidence="1">The sequence shown here is derived from an EMBL/GenBank/DDBJ whole genome shotgun (WGS) entry which is preliminary data.</text>
</comment>
<dbReference type="RefSeq" id="WP_106135573.1">
    <property type="nucleotide sequence ID" value="NZ_PVTR01000021.1"/>
</dbReference>
<evidence type="ECO:0000313" key="1">
    <source>
        <dbReference type="EMBL" id="PRY84395.1"/>
    </source>
</evidence>
<sequence>MNRLPIADSFESVQVSLCRIRLTALVFLLASSLIFSEVSLGQNSEDLFDNNEMLDLKLAFAFKEVKKSKEKSSRFPSILTYQGDEFLDSIDVEVRARGNFRRQKCAFPPLKLRIKKKNRVGGIFESHKNLKLVLPCSSSDQYDQLVVKEFLAYKLYEVVNPYFFKTRLINLELTDLSGKSPKTYHVKGILIEDDKMVADRFDAKLVKDLQLSPFRVYDSVGIRHDFFQMMISNTDWSTMAQHNITMMAINQYQYIPLPYDFDMSGLVDAPYSTVSELLSIQSVRERLYRGICWKPELFDFTRQEFLRIEPEVWQVFENNAQYLSPNEVARQKKYLEEFFEILKDDKKFQTEIVNKCRG</sequence>
<dbReference type="OrthoDB" id="662693at2"/>
<keyword evidence="2" id="KW-1185">Reference proteome</keyword>